<dbReference type="HAMAP" id="MF_00105">
    <property type="entry name" value="GreA_GreB"/>
    <property type="match status" value="1"/>
</dbReference>
<dbReference type="GO" id="GO:0006354">
    <property type="term" value="P:DNA-templated transcription elongation"/>
    <property type="evidence" value="ECO:0007669"/>
    <property type="project" value="TreeGrafter"/>
</dbReference>
<dbReference type="NCBIfam" id="NF002506">
    <property type="entry name" value="PRK01885.1"/>
    <property type="match status" value="1"/>
</dbReference>
<dbReference type="InterPro" id="IPR018151">
    <property type="entry name" value="TF_GreA/GreB_CS"/>
</dbReference>
<dbReference type="STRING" id="767434.Fraau_1800"/>
<dbReference type="PANTHER" id="PTHR30437">
    <property type="entry name" value="TRANSCRIPTION ELONGATION FACTOR GREA"/>
    <property type="match status" value="1"/>
</dbReference>
<proteinExistence type="inferred from homology"/>
<dbReference type="Proteomes" id="UP000005234">
    <property type="component" value="Chromosome"/>
</dbReference>
<gene>
    <name evidence="4" type="primary">greB</name>
    <name evidence="7" type="ordered locus">Fraau_1800</name>
</gene>
<evidence type="ECO:0000256" key="3">
    <source>
        <dbReference type="ARBA" id="ARBA00023163"/>
    </source>
</evidence>
<dbReference type="PANTHER" id="PTHR30437:SF6">
    <property type="entry name" value="TRANSCRIPTION ELONGATION FACTOR GREB"/>
    <property type="match status" value="1"/>
</dbReference>
<dbReference type="KEGG" id="fau:Fraau_1800"/>
<dbReference type="GO" id="GO:0003677">
    <property type="term" value="F:DNA binding"/>
    <property type="evidence" value="ECO:0007669"/>
    <property type="project" value="UniProtKB-UniRule"/>
</dbReference>
<keyword evidence="7" id="KW-0251">Elongation factor</keyword>
<evidence type="ECO:0000259" key="6">
    <source>
        <dbReference type="Pfam" id="PF03449"/>
    </source>
</evidence>
<dbReference type="Gene3D" id="1.10.287.180">
    <property type="entry name" value="Transcription elongation factor, GreA/GreB, N-terminal domain"/>
    <property type="match status" value="1"/>
</dbReference>
<evidence type="ECO:0000256" key="4">
    <source>
        <dbReference type="HAMAP-Rule" id="MF_00930"/>
    </source>
</evidence>
<keyword evidence="2 4" id="KW-0238">DNA-binding</keyword>
<dbReference type="OrthoDB" id="5511940at2"/>
<feature type="domain" description="Transcription elongation factor GreA/GreB N-terminal" evidence="6">
    <location>
        <begin position="14"/>
        <end position="80"/>
    </location>
</feature>
<dbReference type="AlphaFoldDB" id="H8KZG3"/>
<dbReference type="HOGENOM" id="CLU_101379_3_0_6"/>
<dbReference type="GO" id="GO:0070063">
    <property type="term" value="F:RNA polymerase binding"/>
    <property type="evidence" value="ECO:0007669"/>
    <property type="project" value="InterPro"/>
</dbReference>
<dbReference type="InterPro" id="IPR036953">
    <property type="entry name" value="GreA/GreB_C_sf"/>
</dbReference>
<keyword evidence="1 4" id="KW-0805">Transcription regulation</keyword>
<dbReference type="NCBIfam" id="TIGR01461">
    <property type="entry name" value="greB"/>
    <property type="match status" value="1"/>
</dbReference>
<dbReference type="Gene3D" id="3.10.50.30">
    <property type="entry name" value="Transcription elongation factor, GreA/GreB, C-terminal domain"/>
    <property type="match status" value="1"/>
</dbReference>
<organism evidence="7 8">
    <name type="scientific">Frateuria aurantia (strain ATCC 33424 / DSM 6220 / KCTC 2777 / LMG 1558 / NBRC 3245 / NCIMB 13370)</name>
    <name type="common">Acetobacter aurantius</name>
    <dbReference type="NCBI Taxonomy" id="767434"/>
    <lineage>
        <taxon>Bacteria</taxon>
        <taxon>Pseudomonadati</taxon>
        <taxon>Pseudomonadota</taxon>
        <taxon>Gammaproteobacteria</taxon>
        <taxon>Lysobacterales</taxon>
        <taxon>Rhodanobacteraceae</taxon>
        <taxon>Frateuria</taxon>
    </lineage>
</organism>
<dbReference type="SUPFAM" id="SSF54534">
    <property type="entry name" value="FKBP-like"/>
    <property type="match status" value="1"/>
</dbReference>
<dbReference type="InterPro" id="IPR023459">
    <property type="entry name" value="Tscrpt_elong_fac_GreA/B_fam"/>
</dbReference>
<comment type="function">
    <text evidence="4">Necessary for efficient RNA polymerase transcription elongation past template-encoded arresting sites. The arresting sites in DNA have the property of trapping a certain fraction of elongating RNA polymerases that pass through, resulting in locked ternary complexes. Cleavage of the nascent transcript by cleavage factors such as GreA or GreB allows the resumption of elongation from the new 3'terminus. GreB releases sequences of up to 9 nucleotides in length.</text>
</comment>
<name>H8KZG3_FRAAD</name>
<dbReference type="GO" id="GO:0032784">
    <property type="term" value="P:regulation of DNA-templated transcription elongation"/>
    <property type="evidence" value="ECO:0007669"/>
    <property type="project" value="UniProtKB-UniRule"/>
</dbReference>
<dbReference type="SUPFAM" id="SSF46557">
    <property type="entry name" value="GreA transcript cleavage protein, N-terminal domain"/>
    <property type="match status" value="1"/>
</dbReference>
<dbReference type="FunFam" id="1.10.287.180:FF:000001">
    <property type="entry name" value="Transcription elongation factor GreA"/>
    <property type="match status" value="1"/>
</dbReference>
<evidence type="ECO:0000313" key="7">
    <source>
        <dbReference type="EMBL" id="AFC86205.1"/>
    </source>
</evidence>
<reference evidence="7" key="1">
    <citation type="submission" date="2012-02" db="EMBL/GenBank/DDBJ databases">
        <title>The complete genome of Frateuria aurantia DSM 6220.</title>
        <authorList>
            <consortium name="US DOE Joint Genome Institute (JGI-PGF)"/>
            <person name="Lucas S."/>
            <person name="Copeland A."/>
            <person name="Lapidus A."/>
            <person name="Glavina del Rio T."/>
            <person name="Dalin E."/>
            <person name="Tice H."/>
            <person name="Bruce D."/>
            <person name="Goodwin L."/>
            <person name="Pitluck S."/>
            <person name="Peters L."/>
            <person name="Ovchinnikova G."/>
            <person name="Teshima H."/>
            <person name="Kyrpides N."/>
            <person name="Mavromatis K."/>
            <person name="Ivanova N."/>
            <person name="Brettin T."/>
            <person name="Detter J.C."/>
            <person name="Han C."/>
            <person name="Larimer F."/>
            <person name="Land M."/>
            <person name="Hauser L."/>
            <person name="Markowitz V."/>
            <person name="Cheng J.-F."/>
            <person name="Hugenholtz P."/>
            <person name="Woyke T."/>
            <person name="Wu D."/>
            <person name="Brambilla E."/>
            <person name="Klenk H.-P."/>
            <person name="Eisen J.A."/>
        </authorList>
    </citation>
    <scope>NUCLEOTIDE SEQUENCE</scope>
    <source>
        <strain evidence="7">DSM 6220</strain>
    </source>
</reference>
<keyword evidence="8" id="KW-1185">Reference proteome</keyword>
<dbReference type="PROSITE" id="PS00830">
    <property type="entry name" value="GREAB_2"/>
    <property type="match status" value="1"/>
</dbReference>
<dbReference type="FunFam" id="3.10.50.30:FF:000001">
    <property type="entry name" value="Transcription elongation factor GreA"/>
    <property type="match status" value="1"/>
</dbReference>
<dbReference type="PIRSF" id="PIRSF006092">
    <property type="entry name" value="GreA_GreB"/>
    <property type="match status" value="1"/>
</dbReference>
<comment type="similarity">
    <text evidence="4">Belongs to the GreA/GreB family. GreB subfamily.</text>
</comment>
<dbReference type="InterPro" id="IPR001437">
    <property type="entry name" value="Tscrpt_elong_fac_GreA/B_C"/>
</dbReference>
<accession>H8KZG3</accession>
<sequence length="172" mass="19405">MSRWRPPQPGSSAIITREGFDRLKQELDALWSQQRPEVVRALAAAAAEGDRSENAEYIYRKKQLAEMDRRIRYLSKRIPGLRVAEGLPADTAKVYFGATTDLEQLDSGELFHYRIVGPDETHAQKGWISIDSPMARALLKRGLDEEFEAELPQGRTAFRIAAIRYDGTAGKD</sequence>
<dbReference type="InterPro" id="IPR006358">
    <property type="entry name" value="Tscrpt_elong_fac_GreB"/>
</dbReference>
<feature type="domain" description="Transcription elongation factor GreA/GreB C-terminal" evidence="5">
    <location>
        <begin position="92"/>
        <end position="165"/>
    </location>
</feature>
<keyword evidence="7" id="KW-0648">Protein biosynthesis</keyword>
<evidence type="ECO:0000256" key="1">
    <source>
        <dbReference type="ARBA" id="ARBA00023015"/>
    </source>
</evidence>
<protein>
    <recommendedName>
        <fullName evidence="4">Transcription elongation factor GreB</fullName>
    </recommendedName>
    <alternativeName>
        <fullName evidence="4">Transcript cleavage factor GreB</fullName>
    </alternativeName>
</protein>
<dbReference type="Pfam" id="PF03449">
    <property type="entry name" value="GreA_GreB_N"/>
    <property type="match status" value="1"/>
</dbReference>
<dbReference type="PROSITE" id="PS00829">
    <property type="entry name" value="GREAB_1"/>
    <property type="match status" value="1"/>
</dbReference>
<dbReference type="GO" id="GO:0003746">
    <property type="term" value="F:translation elongation factor activity"/>
    <property type="evidence" value="ECO:0007669"/>
    <property type="project" value="UniProtKB-KW"/>
</dbReference>
<dbReference type="Pfam" id="PF01272">
    <property type="entry name" value="GreA_GreB"/>
    <property type="match status" value="1"/>
</dbReference>
<dbReference type="RefSeq" id="WP_014403210.1">
    <property type="nucleotide sequence ID" value="NC_017033.1"/>
</dbReference>
<evidence type="ECO:0000256" key="2">
    <source>
        <dbReference type="ARBA" id="ARBA00023125"/>
    </source>
</evidence>
<dbReference type="InterPro" id="IPR022691">
    <property type="entry name" value="Tscrpt_elong_fac_GreA/B_N"/>
</dbReference>
<dbReference type="eggNOG" id="COG0782">
    <property type="taxonomic scope" value="Bacteria"/>
</dbReference>
<dbReference type="EMBL" id="CP003350">
    <property type="protein sequence ID" value="AFC86205.1"/>
    <property type="molecule type" value="Genomic_DNA"/>
</dbReference>
<keyword evidence="3 4" id="KW-0804">Transcription</keyword>
<dbReference type="InterPro" id="IPR028624">
    <property type="entry name" value="Tscrpt_elong_fac_GreA/B"/>
</dbReference>
<dbReference type="HAMAP" id="MF_00930">
    <property type="entry name" value="GreB"/>
    <property type="match status" value="1"/>
</dbReference>
<dbReference type="InterPro" id="IPR036805">
    <property type="entry name" value="Tscrpt_elong_fac_GreA/B_N_sf"/>
</dbReference>
<evidence type="ECO:0000259" key="5">
    <source>
        <dbReference type="Pfam" id="PF01272"/>
    </source>
</evidence>
<evidence type="ECO:0000313" key="8">
    <source>
        <dbReference type="Proteomes" id="UP000005234"/>
    </source>
</evidence>